<keyword evidence="1 4" id="KW-0349">Heme</keyword>
<keyword evidence="3 4" id="KW-0408">Iron</keyword>
<dbReference type="InterPro" id="IPR009056">
    <property type="entry name" value="Cyt_c-like_dom"/>
</dbReference>
<dbReference type="PROSITE" id="PS51007">
    <property type="entry name" value="CYTC"/>
    <property type="match status" value="1"/>
</dbReference>
<organism evidence="6 7">
    <name type="scientific">Manganibacter manganicus</name>
    <dbReference type="NCBI Taxonomy" id="1873176"/>
    <lineage>
        <taxon>Bacteria</taxon>
        <taxon>Pseudomonadati</taxon>
        <taxon>Pseudomonadota</taxon>
        <taxon>Alphaproteobacteria</taxon>
        <taxon>Hyphomicrobiales</taxon>
        <taxon>Phyllobacteriaceae</taxon>
        <taxon>Manganibacter</taxon>
    </lineage>
</organism>
<dbReference type="Proteomes" id="UP000191905">
    <property type="component" value="Unassembled WGS sequence"/>
</dbReference>
<evidence type="ECO:0000256" key="2">
    <source>
        <dbReference type="ARBA" id="ARBA00022723"/>
    </source>
</evidence>
<evidence type="ECO:0000256" key="1">
    <source>
        <dbReference type="ARBA" id="ARBA00022617"/>
    </source>
</evidence>
<dbReference type="SUPFAM" id="SSF46626">
    <property type="entry name" value="Cytochrome c"/>
    <property type="match status" value="1"/>
</dbReference>
<dbReference type="AlphaFoldDB" id="A0A1V8RK01"/>
<sequence length="137" mass="14697">MNKVLVTVVAVALAGAAIWWTQNRQGSTGTGERIVRVAVPLSLPPMAEQGKTAFDANCASCHGPNGSGRDGLAPPLIHKIYEPSHHSDMAFTLAVRQGVRAHHWRFGNMAPVEGVSDTSIEAITTYIRELQRANGIN</sequence>
<dbReference type="GO" id="GO:0009055">
    <property type="term" value="F:electron transfer activity"/>
    <property type="evidence" value="ECO:0007669"/>
    <property type="project" value="InterPro"/>
</dbReference>
<dbReference type="EMBL" id="MDET01000059">
    <property type="protein sequence ID" value="OQM73423.1"/>
    <property type="molecule type" value="Genomic_DNA"/>
</dbReference>
<keyword evidence="7" id="KW-1185">Reference proteome</keyword>
<evidence type="ECO:0000256" key="3">
    <source>
        <dbReference type="ARBA" id="ARBA00023004"/>
    </source>
</evidence>
<feature type="domain" description="Cytochrome c" evidence="5">
    <location>
        <begin position="45"/>
        <end position="131"/>
    </location>
</feature>
<proteinExistence type="predicted"/>
<dbReference type="Pfam" id="PF00034">
    <property type="entry name" value="Cytochrom_C"/>
    <property type="match status" value="1"/>
</dbReference>
<evidence type="ECO:0000313" key="6">
    <source>
        <dbReference type="EMBL" id="OQM73423.1"/>
    </source>
</evidence>
<dbReference type="RefSeq" id="WP_080921740.1">
    <property type="nucleotide sequence ID" value="NZ_MDET01000059.1"/>
</dbReference>
<keyword evidence="2 4" id="KW-0479">Metal-binding</keyword>
<dbReference type="OrthoDB" id="9779283at2"/>
<evidence type="ECO:0000259" key="5">
    <source>
        <dbReference type="PROSITE" id="PS51007"/>
    </source>
</evidence>
<name>A0A1V8RK01_9HYPH</name>
<comment type="caution">
    <text evidence="6">The sequence shown here is derived from an EMBL/GenBank/DDBJ whole genome shotgun (WGS) entry which is preliminary data.</text>
</comment>
<protein>
    <submittedName>
        <fullName evidence="6">Cytochrome C</fullName>
    </submittedName>
</protein>
<reference evidence="6 7" key="1">
    <citation type="journal article" date="2016" name="Int. J. Syst. Evol. Microbiol.">
        <title>Pseudaminobacter manganicus sp. nov., isolated from sludge of a manganese mine.</title>
        <authorList>
            <person name="Li J."/>
            <person name="Huang J."/>
            <person name="Liao S."/>
            <person name="Wang G."/>
        </authorList>
    </citation>
    <scope>NUCLEOTIDE SEQUENCE [LARGE SCALE GENOMIC DNA]</scope>
    <source>
        <strain evidence="6 7">JH-7</strain>
    </source>
</reference>
<evidence type="ECO:0000313" key="7">
    <source>
        <dbReference type="Proteomes" id="UP000191905"/>
    </source>
</evidence>
<dbReference type="GO" id="GO:0020037">
    <property type="term" value="F:heme binding"/>
    <property type="evidence" value="ECO:0007669"/>
    <property type="project" value="InterPro"/>
</dbReference>
<evidence type="ECO:0000256" key="4">
    <source>
        <dbReference type="PROSITE-ProRule" id="PRU00433"/>
    </source>
</evidence>
<gene>
    <name evidence="6" type="ORF">BFN67_09035</name>
</gene>
<dbReference type="Gene3D" id="1.10.760.10">
    <property type="entry name" value="Cytochrome c-like domain"/>
    <property type="match status" value="1"/>
</dbReference>
<dbReference type="STRING" id="1873176.BFN67_09035"/>
<accession>A0A1V8RK01</accession>
<dbReference type="InterPro" id="IPR036909">
    <property type="entry name" value="Cyt_c-like_dom_sf"/>
</dbReference>
<dbReference type="GO" id="GO:0046872">
    <property type="term" value="F:metal ion binding"/>
    <property type="evidence" value="ECO:0007669"/>
    <property type="project" value="UniProtKB-KW"/>
</dbReference>